<evidence type="ECO:0000313" key="3">
    <source>
        <dbReference type="Proteomes" id="UP001321749"/>
    </source>
</evidence>
<protein>
    <submittedName>
        <fullName evidence="2">Family 1 glycosyltransferase</fullName>
    </submittedName>
</protein>
<evidence type="ECO:0000313" key="2">
    <source>
        <dbReference type="EMBL" id="KAK4465154.1"/>
    </source>
</evidence>
<reference evidence="2" key="2">
    <citation type="submission" date="2023-06" db="EMBL/GenBank/DDBJ databases">
        <authorList>
            <consortium name="Lawrence Berkeley National Laboratory"/>
            <person name="Mondo S.J."/>
            <person name="Hensen N."/>
            <person name="Bonometti L."/>
            <person name="Westerberg I."/>
            <person name="Brannstrom I.O."/>
            <person name="Guillou S."/>
            <person name="Cros-Aarteil S."/>
            <person name="Calhoun S."/>
            <person name="Haridas S."/>
            <person name="Kuo A."/>
            <person name="Pangilinan J."/>
            <person name="Riley R."/>
            <person name="Labutti K."/>
            <person name="Andreopoulos B."/>
            <person name="Lipzen A."/>
            <person name="Chen C."/>
            <person name="Yanf M."/>
            <person name="Daum C."/>
            <person name="Ng V."/>
            <person name="Clum A."/>
            <person name="Steindorff A."/>
            <person name="Ohm R."/>
            <person name="Martin F."/>
            <person name="Silar P."/>
            <person name="Natvig D."/>
            <person name="Lalanne C."/>
            <person name="Gautier V."/>
            <person name="Ament-Velasquez S.L."/>
            <person name="Kruys A."/>
            <person name="Hutchinson M.I."/>
            <person name="Powell A.J."/>
            <person name="Barry K."/>
            <person name="Miller A.N."/>
            <person name="Grigoriev I.V."/>
            <person name="Debuchy R."/>
            <person name="Gladieux P."/>
            <person name="Thoren M.H."/>
            <person name="Johannesson H."/>
        </authorList>
    </citation>
    <scope>NUCLEOTIDE SEQUENCE</scope>
    <source>
        <strain evidence="2">PSN324</strain>
    </source>
</reference>
<dbReference type="PANTHER" id="PTHR21015:SF22">
    <property type="entry name" value="GLYCOSYLTRANSFERASE"/>
    <property type="match status" value="1"/>
</dbReference>
<accession>A0AAV9HW93</accession>
<dbReference type="AlphaFoldDB" id="A0AAV9HW93"/>
<feature type="domain" description="Erythromycin biosynthesis protein CIII-like C-terminal" evidence="1">
    <location>
        <begin position="384"/>
        <end position="487"/>
    </location>
</feature>
<gene>
    <name evidence="2" type="ORF">QBC42DRAFT_336560</name>
</gene>
<dbReference type="Gene3D" id="3.40.50.2000">
    <property type="entry name" value="Glycogen Phosphorylase B"/>
    <property type="match status" value="2"/>
</dbReference>
<dbReference type="PANTHER" id="PTHR21015">
    <property type="entry name" value="UDP-N-ACETYLGLUCOSAMINE--N-ACETYLMURAMYL-(PENTAPEPTIDE) PYROPHOSPHORYL-UNDECAPRENOL N-ACETYLGLUCOSAMINE TRANSFERASE 1"/>
    <property type="match status" value="1"/>
</dbReference>
<dbReference type="InterPro" id="IPR010610">
    <property type="entry name" value="EryCIII-like_C"/>
</dbReference>
<evidence type="ECO:0000259" key="1">
    <source>
        <dbReference type="Pfam" id="PF06722"/>
    </source>
</evidence>
<dbReference type="GO" id="GO:0016757">
    <property type="term" value="F:glycosyltransferase activity"/>
    <property type="evidence" value="ECO:0007669"/>
    <property type="project" value="TreeGrafter"/>
</dbReference>
<organism evidence="2 3">
    <name type="scientific">Cladorrhinum samala</name>
    <dbReference type="NCBI Taxonomy" id="585594"/>
    <lineage>
        <taxon>Eukaryota</taxon>
        <taxon>Fungi</taxon>
        <taxon>Dikarya</taxon>
        <taxon>Ascomycota</taxon>
        <taxon>Pezizomycotina</taxon>
        <taxon>Sordariomycetes</taxon>
        <taxon>Sordariomycetidae</taxon>
        <taxon>Sordariales</taxon>
        <taxon>Podosporaceae</taxon>
        <taxon>Cladorrhinum</taxon>
    </lineage>
</organism>
<reference evidence="2" key="1">
    <citation type="journal article" date="2023" name="Mol. Phylogenet. Evol.">
        <title>Genome-scale phylogeny and comparative genomics of the fungal order Sordariales.</title>
        <authorList>
            <person name="Hensen N."/>
            <person name="Bonometti L."/>
            <person name="Westerberg I."/>
            <person name="Brannstrom I.O."/>
            <person name="Guillou S."/>
            <person name="Cros-Aarteil S."/>
            <person name="Calhoun S."/>
            <person name="Haridas S."/>
            <person name="Kuo A."/>
            <person name="Mondo S."/>
            <person name="Pangilinan J."/>
            <person name="Riley R."/>
            <person name="LaButti K."/>
            <person name="Andreopoulos B."/>
            <person name="Lipzen A."/>
            <person name="Chen C."/>
            <person name="Yan M."/>
            <person name="Daum C."/>
            <person name="Ng V."/>
            <person name="Clum A."/>
            <person name="Steindorff A."/>
            <person name="Ohm R.A."/>
            <person name="Martin F."/>
            <person name="Silar P."/>
            <person name="Natvig D.O."/>
            <person name="Lalanne C."/>
            <person name="Gautier V."/>
            <person name="Ament-Velasquez S.L."/>
            <person name="Kruys A."/>
            <person name="Hutchinson M.I."/>
            <person name="Powell A.J."/>
            <person name="Barry K."/>
            <person name="Miller A.N."/>
            <person name="Grigoriev I.V."/>
            <person name="Debuchy R."/>
            <person name="Gladieux P."/>
            <person name="Hiltunen Thoren M."/>
            <person name="Johannesson H."/>
        </authorList>
    </citation>
    <scope>NUCLEOTIDE SEQUENCE</scope>
    <source>
        <strain evidence="2">PSN324</strain>
    </source>
</reference>
<dbReference type="Pfam" id="PF06722">
    <property type="entry name" value="EryCIII-like_C"/>
    <property type="match status" value="1"/>
</dbReference>
<comment type="caution">
    <text evidence="2">The sequence shown here is derived from an EMBL/GenBank/DDBJ whole genome shotgun (WGS) entry which is preliminary data.</text>
</comment>
<name>A0AAV9HW93_9PEZI</name>
<dbReference type="Proteomes" id="UP001321749">
    <property type="component" value="Unassembled WGS sequence"/>
</dbReference>
<keyword evidence="3" id="KW-1185">Reference proteome</keyword>
<proteinExistence type="predicted"/>
<dbReference type="EMBL" id="MU864942">
    <property type="protein sequence ID" value="KAK4465154.1"/>
    <property type="molecule type" value="Genomic_DNA"/>
</dbReference>
<dbReference type="SUPFAM" id="SSF53756">
    <property type="entry name" value="UDP-Glycosyltransferase/glycogen phosphorylase"/>
    <property type="match status" value="1"/>
</dbReference>
<sequence>MATPKPKPVLLFMAHPLTGHITPTLRIASHFSSQNYKVYFLGPTSHKQRITSAGCIFLPLLGSADIDDLAYYTPESPSTGNPSSSDDGGTWQSRALVDFQQIWINPLPDSWRSVTSALSEIFSSGSSSSSSSPELTELTIVSEAMFFGILPLFLNAPLPPPLTSSSLSSIKTVCLSIMVPFIRSPEIGPGFSDSLPFLPSRAAQILRAEEQWSAWAQRTSHLSDLLDSQLLSVGCSTGLSGFGPFLSGANYALLGGRARSDSSSAAAILQLGCPSFFYPRSSWPATFRFIGILPPAAAPRPGGWPNLPTWWDEIVKNHHDDKNKNTKKKKIVVVAQGTVETDPNDLIIPTITAMASDDDDNNNNNAAVTVIAILGRKNASLPADFPLPPNARVTDYLHYDAVLPLADAWVHNAGYGAVQHGIANGVPMVVTGEGQDKADNAKRIAWSGIGINLGRVKPPAEQVKKALEAVLFEDGYRDRVRRMLEESRGLDCFKLAEEAVLRVSG</sequence>